<evidence type="ECO:0000256" key="6">
    <source>
        <dbReference type="ARBA" id="ARBA00022723"/>
    </source>
</evidence>
<evidence type="ECO:0000256" key="10">
    <source>
        <dbReference type="ARBA" id="ARBA00032441"/>
    </source>
</evidence>
<dbReference type="GO" id="GO:0002949">
    <property type="term" value="P:tRNA threonylcarbamoyladenosine modification"/>
    <property type="evidence" value="ECO:0007669"/>
    <property type="project" value="InterPro"/>
</dbReference>
<comment type="caution">
    <text evidence="11">The sequence shown here is derived from an EMBL/GenBank/DDBJ whole genome shotgun (WGS) entry which is preliminary data.</text>
</comment>
<evidence type="ECO:0000256" key="9">
    <source>
        <dbReference type="ARBA" id="ARBA00022842"/>
    </source>
</evidence>
<gene>
    <name evidence="11" type="ORF">S01H4_14233</name>
</gene>
<evidence type="ECO:0000256" key="1">
    <source>
        <dbReference type="ARBA" id="ARBA00004496"/>
    </source>
</evidence>
<comment type="similarity">
    <text evidence="2">Belongs to the TsaE family.</text>
</comment>
<keyword evidence="7" id="KW-0547">Nucleotide-binding</keyword>
<evidence type="ECO:0000256" key="5">
    <source>
        <dbReference type="ARBA" id="ARBA00022694"/>
    </source>
</evidence>
<dbReference type="GO" id="GO:0005737">
    <property type="term" value="C:cytoplasm"/>
    <property type="evidence" value="ECO:0007669"/>
    <property type="project" value="UniProtKB-SubCell"/>
</dbReference>
<dbReference type="InterPro" id="IPR003442">
    <property type="entry name" value="T6A_TsaE"/>
</dbReference>
<dbReference type="SUPFAM" id="SSF52540">
    <property type="entry name" value="P-loop containing nucleoside triphosphate hydrolases"/>
    <property type="match status" value="1"/>
</dbReference>
<organism evidence="11">
    <name type="scientific">marine sediment metagenome</name>
    <dbReference type="NCBI Taxonomy" id="412755"/>
    <lineage>
        <taxon>unclassified sequences</taxon>
        <taxon>metagenomes</taxon>
        <taxon>ecological metagenomes</taxon>
    </lineage>
</organism>
<keyword evidence="9" id="KW-0460">Magnesium</keyword>
<protein>
    <recommendedName>
        <fullName evidence="3">tRNA threonylcarbamoyladenosine biosynthesis protein TsaE</fullName>
    </recommendedName>
    <alternativeName>
        <fullName evidence="10">t(6)A37 threonylcarbamoyladenosine biosynthesis protein TsaE</fullName>
    </alternativeName>
</protein>
<sequence>MIQNLNMNRLELISHSPEQTQKFGVRIGELALAGDIFLLVGALGTGKTCLTQGIAWGLNIKEYALSPSFVIVRELYGRLPLYHIDLYRLDHIEEIAELGLDDYLYGNGVCVVEWAEKGLDILPTEHLLIQINYLSDTERSFQLKPNGKRYLKIATQLKDFFS</sequence>
<keyword evidence="6" id="KW-0479">Metal-binding</keyword>
<comment type="subcellular location">
    <subcellularLocation>
        <location evidence="1">Cytoplasm</location>
    </subcellularLocation>
</comment>
<dbReference type="NCBIfam" id="TIGR00150">
    <property type="entry name" value="T6A_YjeE"/>
    <property type="match status" value="1"/>
</dbReference>
<dbReference type="PANTHER" id="PTHR33540:SF2">
    <property type="entry name" value="TRNA THREONYLCARBAMOYLADENOSINE BIOSYNTHESIS PROTEIN TSAE"/>
    <property type="match status" value="1"/>
</dbReference>
<evidence type="ECO:0000313" key="11">
    <source>
        <dbReference type="EMBL" id="GAG60072.1"/>
    </source>
</evidence>
<dbReference type="AlphaFoldDB" id="X0ZPV1"/>
<reference evidence="11" key="1">
    <citation type="journal article" date="2014" name="Front. Microbiol.">
        <title>High frequency of phylogenetically diverse reductive dehalogenase-homologous genes in deep subseafloor sedimentary metagenomes.</title>
        <authorList>
            <person name="Kawai M."/>
            <person name="Futagami T."/>
            <person name="Toyoda A."/>
            <person name="Takaki Y."/>
            <person name="Nishi S."/>
            <person name="Hori S."/>
            <person name="Arai W."/>
            <person name="Tsubouchi T."/>
            <person name="Morono Y."/>
            <person name="Uchiyama I."/>
            <person name="Ito T."/>
            <person name="Fujiyama A."/>
            <person name="Inagaki F."/>
            <person name="Takami H."/>
        </authorList>
    </citation>
    <scope>NUCLEOTIDE SEQUENCE</scope>
    <source>
        <strain evidence="11">Expedition CK06-06</strain>
    </source>
</reference>
<dbReference type="InterPro" id="IPR027417">
    <property type="entry name" value="P-loop_NTPase"/>
</dbReference>
<keyword evidence="8" id="KW-0067">ATP-binding</keyword>
<dbReference type="Pfam" id="PF02367">
    <property type="entry name" value="TsaE"/>
    <property type="match status" value="1"/>
</dbReference>
<dbReference type="Gene3D" id="3.40.50.300">
    <property type="entry name" value="P-loop containing nucleotide triphosphate hydrolases"/>
    <property type="match status" value="1"/>
</dbReference>
<evidence type="ECO:0000256" key="3">
    <source>
        <dbReference type="ARBA" id="ARBA00019010"/>
    </source>
</evidence>
<accession>X0ZPV1</accession>
<evidence type="ECO:0000256" key="8">
    <source>
        <dbReference type="ARBA" id="ARBA00022840"/>
    </source>
</evidence>
<dbReference type="GO" id="GO:0046872">
    <property type="term" value="F:metal ion binding"/>
    <property type="evidence" value="ECO:0007669"/>
    <property type="project" value="UniProtKB-KW"/>
</dbReference>
<evidence type="ECO:0000256" key="4">
    <source>
        <dbReference type="ARBA" id="ARBA00022490"/>
    </source>
</evidence>
<keyword evidence="4" id="KW-0963">Cytoplasm</keyword>
<name>X0ZPV1_9ZZZZ</name>
<proteinExistence type="inferred from homology"/>
<evidence type="ECO:0000256" key="7">
    <source>
        <dbReference type="ARBA" id="ARBA00022741"/>
    </source>
</evidence>
<evidence type="ECO:0000256" key="2">
    <source>
        <dbReference type="ARBA" id="ARBA00007599"/>
    </source>
</evidence>
<dbReference type="EMBL" id="BART01006247">
    <property type="protein sequence ID" value="GAG60072.1"/>
    <property type="molecule type" value="Genomic_DNA"/>
</dbReference>
<dbReference type="GO" id="GO:0005524">
    <property type="term" value="F:ATP binding"/>
    <property type="evidence" value="ECO:0007669"/>
    <property type="project" value="UniProtKB-KW"/>
</dbReference>
<keyword evidence="5" id="KW-0819">tRNA processing</keyword>
<dbReference type="PANTHER" id="PTHR33540">
    <property type="entry name" value="TRNA THREONYLCARBAMOYLADENOSINE BIOSYNTHESIS PROTEIN TSAE"/>
    <property type="match status" value="1"/>
</dbReference>